<dbReference type="AlphaFoldDB" id="A0AAN4RJ71"/>
<dbReference type="InterPro" id="IPR001905">
    <property type="entry name" value="Ammonium_transpt"/>
</dbReference>
<evidence type="ECO:0000259" key="10">
    <source>
        <dbReference type="Pfam" id="PF00909"/>
    </source>
</evidence>
<evidence type="ECO:0000256" key="8">
    <source>
        <dbReference type="ARBA" id="ARBA00050025"/>
    </source>
</evidence>
<dbReference type="EMBL" id="BKBO01000004">
    <property type="protein sequence ID" value="GEQ48528.1"/>
    <property type="molecule type" value="Genomic_DNA"/>
</dbReference>
<feature type="transmembrane region" description="Helical" evidence="9">
    <location>
        <begin position="161"/>
        <end position="180"/>
    </location>
</feature>
<dbReference type="EMBL" id="BKBQ01000004">
    <property type="protein sequence ID" value="GEQ53528.1"/>
    <property type="molecule type" value="Genomic_DNA"/>
</dbReference>
<feature type="transmembrane region" description="Helical" evidence="9">
    <location>
        <begin position="129"/>
        <end position="149"/>
    </location>
</feature>
<dbReference type="GO" id="GO:0008519">
    <property type="term" value="F:ammonium channel activity"/>
    <property type="evidence" value="ECO:0007669"/>
    <property type="project" value="InterPro"/>
</dbReference>
<feature type="transmembrane region" description="Helical" evidence="9">
    <location>
        <begin position="240"/>
        <end position="261"/>
    </location>
</feature>
<comment type="caution">
    <text evidence="12">The sequence shown here is derived from an EMBL/GenBank/DDBJ whole genome shotgun (WGS) entry which is preliminary data.</text>
</comment>
<evidence type="ECO:0000256" key="5">
    <source>
        <dbReference type="ARBA" id="ARBA00022989"/>
    </source>
</evidence>
<keyword evidence="3" id="KW-0813">Transport</keyword>
<gene>
    <name evidence="12" type="primary">amtB</name>
    <name evidence="11" type="ORF">TK11N_03800</name>
    <name evidence="12" type="ORF">TK2N_03720</name>
</gene>
<evidence type="ECO:0000256" key="6">
    <source>
        <dbReference type="ARBA" id="ARBA00023136"/>
    </source>
</evidence>
<dbReference type="InterPro" id="IPR029020">
    <property type="entry name" value="Ammonium/urea_transptr"/>
</dbReference>
<dbReference type="SUPFAM" id="SSF111352">
    <property type="entry name" value="Ammonium transporter"/>
    <property type="match status" value="1"/>
</dbReference>
<reference evidence="12" key="2">
    <citation type="journal article" date="2020" name="Int. Dairy J.">
        <title>Lactic acid bacterial diversity in Brie cheese focusing on salt concentration and pH of isolation medium and characterisation of halophilic and alkaliphilic lactic acid bacterial isolates.</title>
        <authorList>
            <person name="Unno R."/>
            <person name="Matsutani M."/>
            <person name="Suzuki T."/>
            <person name="Kodama K."/>
            <person name="Matsushita H."/>
            <person name="Yamasato K."/>
            <person name="Koizumi Y."/>
            <person name="Ishikawa M."/>
        </authorList>
    </citation>
    <scope>NUCLEOTIDE SEQUENCE</scope>
    <source>
        <strain evidence="12">7C1</strain>
        <strain evidence="11">8C4</strain>
    </source>
</reference>
<keyword evidence="6 9" id="KW-0472">Membrane</keyword>
<feature type="transmembrane region" description="Helical" evidence="9">
    <location>
        <begin position="186"/>
        <end position="204"/>
    </location>
</feature>
<feature type="transmembrane region" description="Helical" evidence="9">
    <location>
        <begin position="216"/>
        <end position="234"/>
    </location>
</feature>
<organism evidence="12 13">
    <name type="scientific">Tetragenococcus koreensis</name>
    <dbReference type="NCBI Taxonomy" id="290335"/>
    <lineage>
        <taxon>Bacteria</taxon>
        <taxon>Bacillati</taxon>
        <taxon>Bacillota</taxon>
        <taxon>Bacilli</taxon>
        <taxon>Lactobacillales</taxon>
        <taxon>Enterococcaceae</taxon>
        <taxon>Tetragenococcus</taxon>
    </lineage>
</organism>
<evidence type="ECO:0000313" key="12">
    <source>
        <dbReference type="EMBL" id="GEQ53528.1"/>
    </source>
</evidence>
<dbReference type="PANTHER" id="PTHR43029:SF10">
    <property type="entry name" value="AMMONIUM TRANSPORTER MEP2"/>
    <property type="match status" value="1"/>
</dbReference>
<proteinExistence type="inferred from homology"/>
<feature type="transmembrane region" description="Helical" evidence="9">
    <location>
        <begin position="62"/>
        <end position="82"/>
    </location>
</feature>
<protein>
    <recommendedName>
        <fullName evidence="8">Ammonium transporter</fullName>
    </recommendedName>
</protein>
<dbReference type="PANTHER" id="PTHR43029">
    <property type="entry name" value="AMMONIUM TRANSPORTER MEP2"/>
    <property type="match status" value="1"/>
</dbReference>
<feature type="transmembrane region" description="Helical" evidence="9">
    <location>
        <begin position="29"/>
        <end position="50"/>
    </location>
</feature>
<dbReference type="Gene3D" id="1.10.3430.10">
    <property type="entry name" value="Ammonium transporter AmtB like domains"/>
    <property type="match status" value="1"/>
</dbReference>
<dbReference type="GO" id="GO:0005886">
    <property type="term" value="C:plasma membrane"/>
    <property type="evidence" value="ECO:0007669"/>
    <property type="project" value="TreeGrafter"/>
</dbReference>
<evidence type="ECO:0000256" key="1">
    <source>
        <dbReference type="ARBA" id="ARBA00004141"/>
    </source>
</evidence>
<dbReference type="InterPro" id="IPR024041">
    <property type="entry name" value="NH4_transpt_AmtB-like_dom"/>
</dbReference>
<keyword evidence="14" id="KW-1185">Reference proteome</keyword>
<sequence>MQMLLQQLFCLYAVIMLIGSVLERGSWCYAAVFSSLWIFVVYAPICYLLWGESALLDQLGVLDFSGGLVVHVTAGIGSLVLAQSLPIRNKKSTMKPMQYTISYVGMLFITLGWFGFNMAPAGYFGTEAISIWLNTLLSFLGGGISWFLMTRYIEKKYTISALMNGMIAGLVGSTCSVGYVTPLSSFLIALIVGGSCPIVINFLQKKYPLFDDAVDSFGMNATGGVVGSVLAGIFAENGNFFVQITGTIFVCIWSFVICWLLHRLLCIFLNPVEVLEGMD</sequence>
<name>A0AAN4RJ71_9ENTE</name>
<feature type="domain" description="Ammonium transporter AmtB-like" evidence="10">
    <location>
        <begin position="3"/>
        <end position="270"/>
    </location>
</feature>
<reference evidence="12" key="1">
    <citation type="submission" date="2019-08" db="EMBL/GenBank/DDBJ databases">
        <authorList>
            <person name="Ishikawa M."/>
            <person name="Suzuki T."/>
            <person name="Matsutani M."/>
        </authorList>
    </citation>
    <scope>NUCLEOTIDE SEQUENCE</scope>
    <source>
        <strain evidence="12">7C1</strain>
        <strain evidence="11">8C4</strain>
    </source>
</reference>
<evidence type="ECO:0000313" key="13">
    <source>
        <dbReference type="Proteomes" id="UP000886597"/>
    </source>
</evidence>
<evidence type="ECO:0000313" key="11">
    <source>
        <dbReference type="EMBL" id="GEQ48528.1"/>
    </source>
</evidence>
<keyword evidence="5 9" id="KW-1133">Transmembrane helix</keyword>
<evidence type="ECO:0000256" key="7">
    <source>
        <dbReference type="ARBA" id="ARBA00023177"/>
    </source>
</evidence>
<evidence type="ECO:0000256" key="4">
    <source>
        <dbReference type="ARBA" id="ARBA00022692"/>
    </source>
</evidence>
<comment type="similarity">
    <text evidence="2">Belongs to the ammonia transporter channel (TC 1.A.11.2) family.</text>
</comment>
<comment type="subcellular location">
    <subcellularLocation>
        <location evidence="1">Membrane</location>
        <topology evidence="1">Multi-pass membrane protein</topology>
    </subcellularLocation>
</comment>
<evidence type="ECO:0000256" key="2">
    <source>
        <dbReference type="ARBA" id="ARBA00005887"/>
    </source>
</evidence>
<keyword evidence="7" id="KW-0924">Ammonia transport</keyword>
<keyword evidence="4 9" id="KW-0812">Transmembrane</keyword>
<feature type="transmembrane region" description="Helical" evidence="9">
    <location>
        <begin position="6"/>
        <end position="22"/>
    </location>
</feature>
<feature type="transmembrane region" description="Helical" evidence="9">
    <location>
        <begin position="103"/>
        <end position="123"/>
    </location>
</feature>
<accession>A0AAN4RJ71</accession>
<dbReference type="Pfam" id="PF00909">
    <property type="entry name" value="Ammonium_transp"/>
    <property type="match status" value="1"/>
</dbReference>
<evidence type="ECO:0000256" key="3">
    <source>
        <dbReference type="ARBA" id="ARBA00022448"/>
    </source>
</evidence>
<dbReference type="Proteomes" id="UP000886597">
    <property type="component" value="Unassembled WGS sequence"/>
</dbReference>
<dbReference type="Proteomes" id="UP000886607">
    <property type="component" value="Unassembled WGS sequence"/>
</dbReference>
<evidence type="ECO:0000256" key="9">
    <source>
        <dbReference type="SAM" id="Phobius"/>
    </source>
</evidence>
<evidence type="ECO:0000313" key="14">
    <source>
        <dbReference type="Proteomes" id="UP000886607"/>
    </source>
</evidence>